<dbReference type="EMBL" id="JBIMZQ010000083">
    <property type="protein sequence ID" value="KAL3656375.1"/>
    <property type="molecule type" value="Genomic_DNA"/>
</dbReference>
<sequence length="603" mass="66579">MAAALGRLWDAAVTLLAAQSQLQPTSYSVPIMERAVEVGGRPYANVRGVPCVLPLLTHEFANSYWHPASEMFNAPPCDEDYSVVYLKWTASCDAGVQYDRIAGVWVNGVELLRTSTAEPSREFRVNWEVVKDISLYGGIFKAGGTVVVALDNIVNSLYTSTFKVELSLEFYRPLDVSKESKRPDQIVPVSSSSKSYGWFSEKPTAAQMHRMVQLPDNTEELYLELFLSHHQCDEFYYSNPPDHFATAFAEKLEKRINISRENIGGCGADGAFREIQVLVDDQVVGVVWPFPLVFTGGLSPYLWKPIVGIGAFDAPTYLVNLTPFLGKFLGNRSHAVAFRVVYGEAFWLIDGNLLVFQDLAAVRPTRVNILQERLDRYVEPAMVVLPSMVGAGNGSLAGKTTDLNSAFWTSVARDLYVKTSVTTSTGRKVYTLQQHFDFTNTQMYSSDGLDQWFESRTHVETKMTVTSLATGDPSQPDEPAKVQTVYVSQTEDYPLAGSVSYRMGKNGSFVLVTQFANSFSRSTTVEGFGTGPRFDYRPQDVHSALTASAVLDSRHGGGNGSTRATYASASPTEGCFSRVVAAEFGRLTVENSTTECYAYDREN</sequence>
<evidence type="ECO:0000259" key="1">
    <source>
        <dbReference type="Pfam" id="PF12222"/>
    </source>
</evidence>
<evidence type="ECO:0000313" key="3">
    <source>
        <dbReference type="Proteomes" id="UP001632037"/>
    </source>
</evidence>
<dbReference type="AlphaFoldDB" id="A0ABD3EQE4"/>
<feature type="domain" description="Peptide N-acetyl-beta-D-glucosaminyl asparaginase amidase A N-terminal" evidence="1">
    <location>
        <begin position="48"/>
        <end position="360"/>
    </location>
</feature>
<proteinExistence type="predicted"/>
<dbReference type="InterPro" id="IPR056948">
    <property type="entry name" value="PNGaseA_N"/>
</dbReference>
<dbReference type="Pfam" id="PF25156">
    <property type="entry name" value="PNGase_A_C"/>
    <property type="match status" value="1"/>
</dbReference>
<accession>A0ABD3EQE4</accession>
<protein>
    <recommendedName>
        <fullName evidence="1">Peptide N-acetyl-beta-D-glucosaminyl asparaginase amidase A N-terminal domain-containing protein</fullName>
    </recommendedName>
</protein>
<dbReference type="Pfam" id="PF12222">
    <property type="entry name" value="PNGaseA"/>
    <property type="match status" value="1"/>
</dbReference>
<evidence type="ECO:0000313" key="2">
    <source>
        <dbReference type="EMBL" id="KAL3656375.1"/>
    </source>
</evidence>
<gene>
    <name evidence="2" type="ORF">V7S43_018749</name>
</gene>
<comment type="caution">
    <text evidence="2">The sequence shown here is derived from an EMBL/GenBank/DDBJ whole genome shotgun (WGS) entry which is preliminary data.</text>
</comment>
<dbReference type="PANTHER" id="PTHR31104">
    <property type="entry name" value="PEPTIDE-N4-(N-ACETYL-BETA-GLUCOSAMINYL)ASPARAGINE AMIDASE A PROTEIN"/>
    <property type="match status" value="1"/>
</dbReference>
<reference evidence="2 3" key="1">
    <citation type="submission" date="2024-09" db="EMBL/GenBank/DDBJ databases">
        <title>Genome sequencing and assembly of Phytophthora oleae, isolate VK10A, causative agent of rot of olive drupes.</title>
        <authorList>
            <person name="Conti Taguali S."/>
            <person name="Riolo M."/>
            <person name="La Spada F."/>
            <person name="Cacciola S.O."/>
            <person name="Dionisio G."/>
        </authorList>
    </citation>
    <scope>NUCLEOTIDE SEQUENCE [LARGE SCALE GENOMIC DNA]</scope>
    <source>
        <strain evidence="2 3">VK10A</strain>
    </source>
</reference>
<dbReference type="InterPro" id="IPR021102">
    <property type="entry name" value="PNGase_A"/>
</dbReference>
<organism evidence="2 3">
    <name type="scientific">Phytophthora oleae</name>
    <dbReference type="NCBI Taxonomy" id="2107226"/>
    <lineage>
        <taxon>Eukaryota</taxon>
        <taxon>Sar</taxon>
        <taxon>Stramenopiles</taxon>
        <taxon>Oomycota</taxon>
        <taxon>Peronosporomycetes</taxon>
        <taxon>Peronosporales</taxon>
        <taxon>Peronosporaceae</taxon>
        <taxon>Phytophthora</taxon>
    </lineage>
</organism>
<dbReference type="Proteomes" id="UP001632037">
    <property type="component" value="Unassembled WGS sequence"/>
</dbReference>
<name>A0ABD3EQE4_9STRA</name>
<keyword evidence="3" id="KW-1185">Reference proteome</keyword>